<organism evidence="11 12">
    <name type="scientific">[Myrmecia] bisecta</name>
    <dbReference type="NCBI Taxonomy" id="41462"/>
    <lineage>
        <taxon>Eukaryota</taxon>
        <taxon>Viridiplantae</taxon>
        <taxon>Chlorophyta</taxon>
        <taxon>core chlorophytes</taxon>
        <taxon>Trebouxiophyceae</taxon>
        <taxon>Trebouxiales</taxon>
        <taxon>Trebouxiaceae</taxon>
        <taxon>Myrmecia</taxon>
    </lineage>
</organism>
<keyword evidence="4" id="KW-0677">Repeat</keyword>
<dbReference type="Pfam" id="PF12796">
    <property type="entry name" value="Ank_2"/>
    <property type="match status" value="1"/>
</dbReference>
<dbReference type="PROSITE" id="PS50297">
    <property type="entry name" value="ANK_REP_REGION"/>
    <property type="match status" value="2"/>
</dbReference>
<evidence type="ECO:0000313" key="12">
    <source>
        <dbReference type="Proteomes" id="UP001489004"/>
    </source>
</evidence>
<keyword evidence="3" id="KW-0597">Phosphoprotein</keyword>
<dbReference type="PANTHER" id="PTHR15263">
    <property type="entry name" value="I-KAPPA-B-LIKE PROTEIN IKBL"/>
    <property type="match status" value="1"/>
</dbReference>
<name>A0AAW1QPC2_9CHLO</name>
<dbReference type="PROSITE" id="PS50088">
    <property type="entry name" value="ANK_REPEAT"/>
    <property type="match status" value="2"/>
</dbReference>
<evidence type="ECO:0000256" key="5">
    <source>
        <dbReference type="ARBA" id="ARBA00023043"/>
    </source>
</evidence>
<dbReference type="InterPro" id="IPR002110">
    <property type="entry name" value="Ankyrin_rpt"/>
</dbReference>
<gene>
    <name evidence="11" type="ORF">WJX72_001970</name>
</gene>
<evidence type="ECO:0000256" key="2">
    <source>
        <dbReference type="ARBA" id="ARBA00014259"/>
    </source>
</evidence>
<dbReference type="InterPro" id="IPR036770">
    <property type="entry name" value="Ankyrin_rpt-contain_sf"/>
</dbReference>
<evidence type="ECO:0000256" key="1">
    <source>
        <dbReference type="ARBA" id="ARBA00004123"/>
    </source>
</evidence>
<dbReference type="Proteomes" id="UP001489004">
    <property type="component" value="Unassembled WGS sequence"/>
</dbReference>
<dbReference type="SUPFAM" id="SSF48403">
    <property type="entry name" value="Ankyrin repeat"/>
    <property type="match status" value="1"/>
</dbReference>
<dbReference type="InterPro" id="IPR038753">
    <property type="entry name" value="NFKBIL1"/>
</dbReference>
<comment type="subcellular location">
    <subcellularLocation>
        <location evidence="1">Nucleus</location>
    </subcellularLocation>
</comment>
<dbReference type="GO" id="GO:0043124">
    <property type="term" value="P:negative regulation of canonical NF-kappaB signal transduction"/>
    <property type="evidence" value="ECO:0007669"/>
    <property type="project" value="InterPro"/>
</dbReference>
<keyword evidence="6" id="KW-0539">Nucleus</keyword>
<feature type="region of interest" description="Disordered" evidence="10">
    <location>
        <begin position="146"/>
        <end position="175"/>
    </location>
</feature>
<dbReference type="EMBL" id="JALJOR010000002">
    <property type="protein sequence ID" value="KAK9823330.1"/>
    <property type="molecule type" value="Genomic_DNA"/>
</dbReference>
<feature type="repeat" description="ANK" evidence="9">
    <location>
        <begin position="99"/>
        <end position="131"/>
    </location>
</feature>
<dbReference type="PANTHER" id="PTHR15263:SF1">
    <property type="entry name" value="NF-KAPPA-B INHIBITOR-LIKE PROTEIN 1"/>
    <property type="match status" value="1"/>
</dbReference>
<evidence type="ECO:0000256" key="9">
    <source>
        <dbReference type="PROSITE-ProRule" id="PRU00023"/>
    </source>
</evidence>
<reference evidence="11 12" key="1">
    <citation type="journal article" date="2024" name="Nat. Commun.">
        <title>Phylogenomics reveals the evolutionary origins of lichenization in chlorophyte algae.</title>
        <authorList>
            <person name="Puginier C."/>
            <person name="Libourel C."/>
            <person name="Otte J."/>
            <person name="Skaloud P."/>
            <person name="Haon M."/>
            <person name="Grisel S."/>
            <person name="Petersen M."/>
            <person name="Berrin J.G."/>
            <person name="Delaux P.M."/>
            <person name="Dal Grande F."/>
            <person name="Keller J."/>
        </authorList>
    </citation>
    <scope>NUCLEOTIDE SEQUENCE [LARGE SCALE GENOMIC DNA]</scope>
    <source>
        <strain evidence="11 12">SAG 2043</strain>
    </source>
</reference>
<feature type="repeat" description="ANK" evidence="9">
    <location>
        <begin position="66"/>
        <end position="98"/>
    </location>
</feature>
<evidence type="ECO:0000256" key="10">
    <source>
        <dbReference type="SAM" id="MobiDB-lite"/>
    </source>
</evidence>
<feature type="region of interest" description="Disordered" evidence="10">
    <location>
        <begin position="1"/>
        <end position="30"/>
    </location>
</feature>
<feature type="compositionally biased region" description="Basic residues" evidence="10">
    <location>
        <begin position="14"/>
        <end position="24"/>
    </location>
</feature>
<dbReference type="AlphaFoldDB" id="A0AAW1QPC2"/>
<evidence type="ECO:0000313" key="11">
    <source>
        <dbReference type="EMBL" id="KAK9823330.1"/>
    </source>
</evidence>
<proteinExistence type="predicted"/>
<evidence type="ECO:0000256" key="7">
    <source>
        <dbReference type="ARBA" id="ARBA00030621"/>
    </source>
</evidence>
<evidence type="ECO:0000256" key="3">
    <source>
        <dbReference type="ARBA" id="ARBA00022553"/>
    </source>
</evidence>
<keyword evidence="12" id="KW-1185">Reference proteome</keyword>
<dbReference type="GO" id="GO:0005634">
    <property type="term" value="C:nucleus"/>
    <property type="evidence" value="ECO:0007669"/>
    <property type="project" value="UniProtKB-SubCell"/>
</dbReference>
<accession>A0AAW1QPC2</accession>
<comment type="caution">
    <text evidence="11">The sequence shown here is derived from an EMBL/GenBank/DDBJ whole genome shotgun (WGS) entry which is preliminary data.</text>
</comment>
<protein>
    <recommendedName>
        <fullName evidence="2">NF-kappa-B inhibitor-like protein 1</fullName>
    </recommendedName>
    <alternativeName>
        <fullName evidence="7">Inhibitor of kappa B-like protein</fullName>
    </alternativeName>
    <alternativeName>
        <fullName evidence="8">Nuclear factor of kappa light polypeptide gene enhancer in B-cells inhibitor-like 1</fullName>
    </alternativeName>
</protein>
<sequence length="400" mass="44576">MADRTDAESPKSPNQHKRKKRKKEKRDGSGRSEYKLLLYAALGDIGKLKKLISRHPQVNLDVFDAEGNTPLHQACRHGHRNIVRFLMRQGADLKAEDLRGNTPAHLAASKGHLATLALLLEASPPPNIDASNAAGETVRELAGFAMERDDRPTPRGRPPEAASSPVIGPERPLSDDWDARLAEEVSGDEQADADEWESYGTTWFGADLPGDEDAYARRIWEEMERRKQGTHFFRPAEPQAAPTTGFVGPLPPKAEQARHAKRKADYAADAQARSDKILEEERARDAAWRQAVAKGDMGSRRASYEARWHLFVASHMPGIRLNDIPWIADDISPGEIKDLVLYGTSGSDEAKKRLRQELMRWHPDKFVSRFGERLDPSQRAAVLEKVKATSQTLNTLIGAL</sequence>
<evidence type="ECO:0000256" key="6">
    <source>
        <dbReference type="ARBA" id="ARBA00023242"/>
    </source>
</evidence>
<evidence type="ECO:0000256" key="4">
    <source>
        <dbReference type="ARBA" id="ARBA00022737"/>
    </source>
</evidence>
<keyword evidence="5 9" id="KW-0040">ANK repeat</keyword>
<dbReference type="SMART" id="SM00248">
    <property type="entry name" value="ANK"/>
    <property type="match status" value="3"/>
</dbReference>
<evidence type="ECO:0000256" key="8">
    <source>
        <dbReference type="ARBA" id="ARBA00030802"/>
    </source>
</evidence>
<dbReference type="Gene3D" id="1.25.40.20">
    <property type="entry name" value="Ankyrin repeat-containing domain"/>
    <property type="match status" value="1"/>
</dbReference>